<evidence type="ECO:0000256" key="1">
    <source>
        <dbReference type="SAM" id="Phobius"/>
    </source>
</evidence>
<protein>
    <submittedName>
        <fullName evidence="2">Uncharacterized protein</fullName>
    </submittedName>
</protein>
<dbReference type="AlphaFoldDB" id="A0A7C3WMV7"/>
<comment type="caution">
    <text evidence="2">The sequence shown here is derived from an EMBL/GenBank/DDBJ whole genome shotgun (WGS) entry which is preliminary data.</text>
</comment>
<keyword evidence="1" id="KW-1133">Transmembrane helix</keyword>
<organism evidence="2">
    <name type="scientific">Thermofilum pendens</name>
    <dbReference type="NCBI Taxonomy" id="2269"/>
    <lineage>
        <taxon>Archaea</taxon>
        <taxon>Thermoproteota</taxon>
        <taxon>Thermoprotei</taxon>
        <taxon>Thermofilales</taxon>
        <taxon>Thermofilaceae</taxon>
        <taxon>Thermofilum</taxon>
    </lineage>
</organism>
<keyword evidence="1" id="KW-0812">Transmembrane</keyword>
<evidence type="ECO:0000313" key="2">
    <source>
        <dbReference type="EMBL" id="HGB25861.1"/>
    </source>
</evidence>
<proteinExistence type="predicted"/>
<feature type="transmembrane region" description="Helical" evidence="1">
    <location>
        <begin position="41"/>
        <end position="63"/>
    </location>
</feature>
<dbReference type="EMBL" id="DTIB01000132">
    <property type="protein sequence ID" value="HGB25861.1"/>
    <property type="molecule type" value="Genomic_DNA"/>
</dbReference>
<accession>A0A7C3WMV7</accession>
<keyword evidence="1" id="KW-0472">Membrane</keyword>
<reference evidence="2" key="1">
    <citation type="journal article" date="2020" name="mSystems">
        <title>Genome- and Community-Level Interaction Insights into Carbon Utilization and Element Cycling Functions of Hydrothermarchaeota in Hydrothermal Sediment.</title>
        <authorList>
            <person name="Zhou Z."/>
            <person name="Liu Y."/>
            <person name="Xu W."/>
            <person name="Pan J."/>
            <person name="Luo Z.H."/>
            <person name="Li M."/>
        </authorList>
    </citation>
    <scope>NUCLEOTIDE SEQUENCE [LARGE SCALE GENOMIC DNA]</scope>
    <source>
        <strain evidence="2">SpSt-8</strain>
    </source>
</reference>
<name>A0A7C3WMV7_THEPE</name>
<sequence length="74" mass="8232">MQQAAIPLYKAKILYSESGGEYSQGYALAQVKKPRADIPVVFPYFCCFSFLSPSFFSGLDFLLHGISETSELEV</sequence>
<gene>
    <name evidence="2" type="ORF">ENV88_07580</name>
</gene>